<keyword evidence="3" id="KW-1185">Reference proteome</keyword>
<protein>
    <submittedName>
        <fullName evidence="2">Uncharacterized protein</fullName>
    </submittedName>
</protein>
<keyword evidence="1" id="KW-1133">Transmembrane helix</keyword>
<accession>A0AA39JK21</accession>
<keyword evidence="1" id="KW-0472">Membrane</keyword>
<comment type="caution">
    <text evidence="2">The sequence shown here is derived from an EMBL/GenBank/DDBJ whole genome shotgun (WGS) entry which is preliminary data.</text>
</comment>
<name>A0AA39JK21_9AGAR</name>
<evidence type="ECO:0000256" key="1">
    <source>
        <dbReference type="SAM" id="Phobius"/>
    </source>
</evidence>
<evidence type="ECO:0000313" key="2">
    <source>
        <dbReference type="EMBL" id="KAK0444083.1"/>
    </source>
</evidence>
<dbReference type="AlphaFoldDB" id="A0AA39JK21"/>
<evidence type="ECO:0000313" key="3">
    <source>
        <dbReference type="Proteomes" id="UP001175226"/>
    </source>
</evidence>
<proteinExistence type="predicted"/>
<dbReference type="Proteomes" id="UP001175226">
    <property type="component" value="Unassembled WGS sequence"/>
</dbReference>
<keyword evidence="1" id="KW-0812">Transmembrane</keyword>
<sequence length="107" mass="12354">MLSPFIFLIVVAAAKTLLIILFSRHFLTTPGPMYELPTLCLSESFEGAYHRYSLLSCVMQLWSYRLIWASQLRFDDKSKAVFLKHLTPCSCVFNLFRLLLMTLPLGF</sequence>
<reference evidence="2" key="1">
    <citation type="submission" date="2023-06" db="EMBL/GenBank/DDBJ databases">
        <authorList>
            <consortium name="Lawrence Berkeley National Laboratory"/>
            <person name="Ahrendt S."/>
            <person name="Sahu N."/>
            <person name="Indic B."/>
            <person name="Wong-Bajracharya J."/>
            <person name="Merenyi Z."/>
            <person name="Ke H.-M."/>
            <person name="Monk M."/>
            <person name="Kocsube S."/>
            <person name="Drula E."/>
            <person name="Lipzen A."/>
            <person name="Balint B."/>
            <person name="Henrissat B."/>
            <person name="Andreopoulos B."/>
            <person name="Martin F.M."/>
            <person name="Harder C.B."/>
            <person name="Rigling D."/>
            <person name="Ford K.L."/>
            <person name="Foster G.D."/>
            <person name="Pangilinan J."/>
            <person name="Papanicolaou A."/>
            <person name="Barry K."/>
            <person name="LaButti K."/>
            <person name="Viragh M."/>
            <person name="Koriabine M."/>
            <person name="Yan M."/>
            <person name="Riley R."/>
            <person name="Champramary S."/>
            <person name="Plett K.L."/>
            <person name="Tsai I.J."/>
            <person name="Slot J."/>
            <person name="Sipos G."/>
            <person name="Plett J."/>
            <person name="Nagy L.G."/>
            <person name="Grigoriev I.V."/>
        </authorList>
    </citation>
    <scope>NUCLEOTIDE SEQUENCE</scope>
    <source>
        <strain evidence="2">FPL87.14</strain>
    </source>
</reference>
<feature type="transmembrane region" description="Helical" evidence="1">
    <location>
        <begin position="47"/>
        <end position="68"/>
    </location>
</feature>
<dbReference type="EMBL" id="JAUEPT010000020">
    <property type="protein sequence ID" value="KAK0444083.1"/>
    <property type="molecule type" value="Genomic_DNA"/>
</dbReference>
<organism evidence="2 3">
    <name type="scientific">Armillaria borealis</name>
    <dbReference type="NCBI Taxonomy" id="47425"/>
    <lineage>
        <taxon>Eukaryota</taxon>
        <taxon>Fungi</taxon>
        <taxon>Dikarya</taxon>
        <taxon>Basidiomycota</taxon>
        <taxon>Agaricomycotina</taxon>
        <taxon>Agaricomycetes</taxon>
        <taxon>Agaricomycetidae</taxon>
        <taxon>Agaricales</taxon>
        <taxon>Marasmiineae</taxon>
        <taxon>Physalacriaceae</taxon>
        <taxon>Armillaria</taxon>
    </lineage>
</organism>
<feature type="transmembrane region" description="Helical" evidence="1">
    <location>
        <begin position="5"/>
        <end position="27"/>
    </location>
</feature>
<feature type="transmembrane region" description="Helical" evidence="1">
    <location>
        <begin position="80"/>
        <end position="100"/>
    </location>
</feature>
<gene>
    <name evidence="2" type="ORF">EV421DRAFT_489021</name>
</gene>